<protein>
    <submittedName>
        <fullName evidence="7">FAD-binding domain-containing protein</fullName>
    </submittedName>
</protein>
<evidence type="ECO:0000256" key="2">
    <source>
        <dbReference type="ARBA" id="ARBA00005466"/>
    </source>
</evidence>
<dbReference type="Pfam" id="PF08031">
    <property type="entry name" value="BBE"/>
    <property type="match status" value="1"/>
</dbReference>
<evidence type="ECO:0000256" key="3">
    <source>
        <dbReference type="ARBA" id="ARBA00022630"/>
    </source>
</evidence>
<sequence length="459" mass="49902">MDLATLKAAFKGDIVTPSDADYDQAIARWAKNAARKAAVVAFVKDAEDVSLAIKYAKESQLTIAVKCGGHNASGASSAEGGLVIDLSRYLNGVTVDVEKRLGYVGGGAIWETVDQTAIAHGLATVGGTVNHVDWLILGGGYGWLSGAYGLAIDNLATVVTADGSILTASEKENADLFWGIRGAGSNFGVITEFVLQLHPQRRTIFCGLVIFSPDKLEALLDVTQAWWDKGPSEKEGVLQGFTRGPDHQPAIVMFLFYNGSEAEGRENFKAFFDLKPVADFAHEKPYEVLNTLQNGIAGPGQNVYMKGCFAPSEFPRALLPAVFTRTMELSAPEQYTVALLFEYFPLGKVNSVPDDATAYRRHLSPNVLSVVYYKEESDKAFKYSRDTTHELCSLITGKSADNLGYGNYSPDSEALPVEGLAPVSKASVNFGANYKRLQQIKRKYDPELLFHKWFVITPA</sequence>
<dbReference type="PROSITE" id="PS51387">
    <property type="entry name" value="FAD_PCMH"/>
    <property type="match status" value="1"/>
</dbReference>
<dbReference type="Proteomes" id="UP000292957">
    <property type="component" value="Unassembled WGS sequence"/>
</dbReference>
<dbReference type="Pfam" id="PF01565">
    <property type="entry name" value="FAD_binding_4"/>
    <property type="match status" value="1"/>
</dbReference>
<evidence type="ECO:0000313" key="7">
    <source>
        <dbReference type="EMBL" id="TBU32020.1"/>
    </source>
</evidence>
<comment type="similarity">
    <text evidence="2">Belongs to the oxygen-dependent FAD-linked oxidoreductase family.</text>
</comment>
<dbReference type="AlphaFoldDB" id="A0A4Q9MVL9"/>
<keyword evidence="3" id="KW-0285">Flavoprotein</keyword>
<name>A0A4Q9MVL9_9APHY</name>
<dbReference type="EMBL" id="ML143396">
    <property type="protein sequence ID" value="TBU32020.1"/>
    <property type="molecule type" value="Genomic_DNA"/>
</dbReference>
<evidence type="ECO:0000259" key="6">
    <source>
        <dbReference type="PROSITE" id="PS51387"/>
    </source>
</evidence>
<keyword evidence="4" id="KW-0274">FAD</keyword>
<reference evidence="7" key="1">
    <citation type="submission" date="2019-01" db="EMBL/GenBank/DDBJ databases">
        <title>Draft genome sequences of three monokaryotic isolates of the white-rot basidiomycete fungus Dichomitus squalens.</title>
        <authorList>
            <consortium name="DOE Joint Genome Institute"/>
            <person name="Lopez S.C."/>
            <person name="Andreopoulos B."/>
            <person name="Pangilinan J."/>
            <person name="Lipzen A."/>
            <person name="Riley R."/>
            <person name="Ahrendt S."/>
            <person name="Ng V."/>
            <person name="Barry K."/>
            <person name="Daum C."/>
            <person name="Grigoriev I.V."/>
            <person name="Hilden K.S."/>
            <person name="Makela M.R."/>
            <person name="de Vries R.P."/>
        </authorList>
    </citation>
    <scope>NUCLEOTIDE SEQUENCE [LARGE SCALE GENOMIC DNA]</scope>
    <source>
        <strain evidence="7">OM18370.1</strain>
    </source>
</reference>
<gene>
    <name evidence="7" type="ORF">BD311DRAFT_775574</name>
</gene>
<dbReference type="GO" id="GO:0016491">
    <property type="term" value="F:oxidoreductase activity"/>
    <property type="evidence" value="ECO:0007669"/>
    <property type="project" value="UniProtKB-KW"/>
</dbReference>
<accession>A0A4Q9MVL9</accession>
<keyword evidence="5" id="KW-0560">Oxidoreductase</keyword>
<organism evidence="7">
    <name type="scientific">Dichomitus squalens</name>
    <dbReference type="NCBI Taxonomy" id="114155"/>
    <lineage>
        <taxon>Eukaryota</taxon>
        <taxon>Fungi</taxon>
        <taxon>Dikarya</taxon>
        <taxon>Basidiomycota</taxon>
        <taxon>Agaricomycotina</taxon>
        <taxon>Agaricomycetes</taxon>
        <taxon>Polyporales</taxon>
        <taxon>Polyporaceae</taxon>
        <taxon>Dichomitus</taxon>
    </lineage>
</organism>
<evidence type="ECO:0000256" key="1">
    <source>
        <dbReference type="ARBA" id="ARBA00001974"/>
    </source>
</evidence>
<dbReference type="InterPro" id="IPR036318">
    <property type="entry name" value="FAD-bd_PCMH-like_sf"/>
</dbReference>
<dbReference type="OrthoDB" id="415825at2759"/>
<comment type="cofactor">
    <cofactor evidence="1">
        <name>FAD</name>
        <dbReference type="ChEBI" id="CHEBI:57692"/>
    </cofactor>
</comment>
<dbReference type="PANTHER" id="PTHR42973:SF39">
    <property type="entry name" value="FAD-BINDING PCMH-TYPE DOMAIN-CONTAINING PROTEIN"/>
    <property type="match status" value="1"/>
</dbReference>
<evidence type="ECO:0000256" key="4">
    <source>
        <dbReference type="ARBA" id="ARBA00022827"/>
    </source>
</evidence>
<dbReference type="Gene3D" id="3.40.462.20">
    <property type="match status" value="1"/>
</dbReference>
<proteinExistence type="inferred from homology"/>
<feature type="domain" description="FAD-binding PCMH-type" evidence="6">
    <location>
        <begin position="32"/>
        <end position="200"/>
    </location>
</feature>
<dbReference type="InterPro" id="IPR016166">
    <property type="entry name" value="FAD-bd_PCMH"/>
</dbReference>
<dbReference type="Gene3D" id="3.30.43.10">
    <property type="entry name" value="Uridine Diphospho-n-acetylenolpyruvylglucosamine Reductase, domain 2"/>
    <property type="match status" value="1"/>
</dbReference>
<dbReference type="InterPro" id="IPR006094">
    <property type="entry name" value="Oxid_FAD_bind_N"/>
</dbReference>
<dbReference type="Gene3D" id="3.30.465.10">
    <property type="match status" value="1"/>
</dbReference>
<dbReference type="InterPro" id="IPR016169">
    <property type="entry name" value="FAD-bd_PCMH_sub2"/>
</dbReference>
<dbReference type="GO" id="GO:0071949">
    <property type="term" value="F:FAD binding"/>
    <property type="evidence" value="ECO:0007669"/>
    <property type="project" value="InterPro"/>
</dbReference>
<evidence type="ECO:0000256" key="5">
    <source>
        <dbReference type="ARBA" id="ARBA00023002"/>
    </source>
</evidence>
<dbReference type="InterPro" id="IPR016167">
    <property type="entry name" value="FAD-bd_PCMH_sub1"/>
</dbReference>
<dbReference type="PANTHER" id="PTHR42973">
    <property type="entry name" value="BINDING OXIDOREDUCTASE, PUTATIVE (AFU_ORTHOLOGUE AFUA_1G17690)-RELATED"/>
    <property type="match status" value="1"/>
</dbReference>
<dbReference type="SUPFAM" id="SSF56176">
    <property type="entry name" value="FAD-binding/transporter-associated domain-like"/>
    <property type="match status" value="1"/>
</dbReference>
<dbReference type="InterPro" id="IPR050416">
    <property type="entry name" value="FAD-linked_Oxidoreductase"/>
</dbReference>
<dbReference type="InterPro" id="IPR012951">
    <property type="entry name" value="BBE"/>
</dbReference>